<evidence type="ECO:0000313" key="2">
    <source>
        <dbReference type="Proteomes" id="UP000319859"/>
    </source>
</evidence>
<dbReference type="AlphaFoldDB" id="A0A560EN10"/>
<sequence>MGYDLPLAGTLTLTPQYATDLGRLAPDLRLAWVHDYLNGPIASLSRQHPASEAISR</sequence>
<name>A0A560EN10_9PROT</name>
<accession>A0A560EN10</accession>
<evidence type="ECO:0000313" key="1">
    <source>
        <dbReference type="EMBL" id="TWB10732.1"/>
    </source>
</evidence>
<protein>
    <submittedName>
        <fullName evidence="1">Uncharacterized protein</fullName>
    </submittedName>
</protein>
<comment type="caution">
    <text evidence="1">The sequence shown here is derived from an EMBL/GenBank/DDBJ whole genome shotgun (WGS) entry which is preliminary data.</text>
</comment>
<dbReference type="Proteomes" id="UP000319859">
    <property type="component" value="Unassembled WGS sequence"/>
</dbReference>
<organism evidence="1 2">
    <name type="scientific">Nitrospirillum amazonense</name>
    <dbReference type="NCBI Taxonomy" id="28077"/>
    <lineage>
        <taxon>Bacteria</taxon>
        <taxon>Pseudomonadati</taxon>
        <taxon>Pseudomonadota</taxon>
        <taxon>Alphaproteobacteria</taxon>
        <taxon>Rhodospirillales</taxon>
        <taxon>Azospirillaceae</taxon>
        <taxon>Nitrospirillum</taxon>
    </lineage>
</organism>
<gene>
    <name evidence="1" type="ORF">FBZ89_13325</name>
</gene>
<reference evidence="1 2" key="1">
    <citation type="submission" date="2019-06" db="EMBL/GenBank/DDBJ databases">
        <title>Genomic Encyclopedia of Type Strains, Phase IV (KMG-V): Genome sequencing to study the core and pangenomes of soil and plant-associated prokaryotes.</title>
        <authorList>
            <person name="Whitman W."/>
        </authorList>
    </citation>
    <scope>NUCLEOTIDE SEQUENCE [LARGE SCALE GENOMIC DNA]</scope>
    <source>
        <strain evidence="1 2">BR 11880</strain>
    </source>
</reference>
<dbReference type="EMBL" id="VITN01000033">
    <property type="protein sequence ID" value="TWB10732.1"/>
    <property type="molecule type" value="Genomic_DNA"/>
</dbReference>
<proteinExistence type="predicted"/>